<accession>A0AAQ0HMB0</accession>
<sequence>MQENLAIERILRALDEQNSVRASISRAASGTVAAASSAAGWIGSRFGLGGS</sequence>
<protein>
    <submittedName>
        <fullName evidence="1">Uncharacterized protein</fullName>
    </submittedName>
</protein>
<dbReference type="Proteomes" id="UP000256794">
    <property type="component" value="Unassembled WGS sequence"/>
</dbReference>
<proteinExistence type="predicted"/>
<comment type="caution">
    <text evidence="1">The sequence shown here is derived from an EMBL/GenBank/DDBJ whole genome shotgun (WGS) entry which is preliminary data.</text>
</comment>
<organism evidence="1 2">
    <name type="scientific">Paracoccus versutus</name>
    <name type="common">Thiobacillus versutus</name>
    <dbReference type="NCBI Taxonomy" id="34007"/>
    <lineage>
        <taxon>Bacteria</taxon>
        <taxon>Pseudomonadati</taxon>
        <taxon>Pseudomonadota</taxon>
        <taxon>Alphaproteobacteria</taxon>
        <taxon>Rhodobacterales</taxon>
        <taxon>Paracoccaceae</taxon>
        <taxon>Paracoccus</taxon>
    </lineage>
</organism>
<name>A0AAQ0HMB0_PARVE</name>
<reference evidence="1 2" key="1">
    <citation type="submission" date="2018-08" db="EMBL/GenBank/DDBJ databases">
        <title>Genomic Encyclopedia of Archaeal and Bacterial Type Strains, Phase II (KMG-II): from individual species to whole genera.</title>
        <authorList>
            <person name="Goeker M."/>
        </authorList>
    </citation>
    <scope>NUCLEOTIDE SEQUENCE [LARGE SCALE GENOMIC DNA]</scope>
    <source>
        <strain evidence="1 2">DSM 582</strain>
    </source>
</reference>
<dbReference type="RefSeq" id="WP_157034108.1">
    <property type="nucleotide sequence ID" value="NZ_CP035284.1"/>
</dbReference>
<evidence type="ECO:0000313" key="2">
    <source>
        <dbReference type="Proteomes" id="UP000256794"/>
    </source>
</evidence>
<dbReference type="EMBL" id="QUMX01000001">
    <property type="protein sequence ID" value="REG57096.1"/>
    <property type="molecule type" value="Genomic_DNA"/>
</dbReference>
<dbReference type="AlphaFoldDB" id="A0AAQ0HMB0"/>
<keyword evidence="2" id="KW-1185">Reference proteome</keyword>
<evidence type="ECO:0000313" key="1">
    <source>
        <dbReference type="EMBL" id="REG57096.1"/>
    </source>
</evidence>
<gene>
    <name evidence="1" type="ORF">ATH84_1001143</name>
</gene>